<accession>A0AA89QM12</accession>
<comment type="caution">
    <text evidence="2">The sequence shown here is derived from an EMBL/GenBank/DDBJ whole genome shotgun (WGS) entry which is preliminary data.</text>
</comment>
<dbReference type="EMBL" id="JACHLX010000001">
    <property type="protein sequence ID" value="MBB5814769.1"/>
    <property type="molecule type" value="Genomic_DNA"/>
</dbReference>
<feature type="compositionally biased region" description="Basic and acidic residues" evidence="1">
    <location>
        <begin position="155"/>
        <end position="192"/>
    </location>
</feature>
<protein>
    <recommendedName>
        <fullName evidence="4">Restriction endonuclease type IV Mrr domain-containing protein</fullName>
    </recommendedName>
</protein>
<proteinExistence type="predicted"/>
<evidence type="ECO:0000313" key="3">
    <source>
        <dbReference type="Proteomes" id="UP000579531"/>
    </source>
</evidence>
<dbReference type="AlphaFoldDB" id="A0AA89QM12"/>
<dbReference type="Proteomes" id="UP000579531">
    <property type="component" value="Unassembled WGS sequence"/>
</dbReference>
<keyword evidence="3" id="KW-1185">Reference proteome</keyword>
<reference evidence="2 3" key="1">
    <citation type="submission" date="2020-08" db="EMBL/GenBank/DDBJ databases">
        <title>Sequencing the genomes of 1000 actinobacteria strains.</title>
        <authorList>
            <person name="Klenk H.-P."/>
        </authorList>
    </citation>
    <scope>NUCLEOTIDE SEQUENCE [LARGE SCALE GENOMIC DNA]</scope>
    <source>
        <strain evidence="2 3">DSM 40129</strain>
    </source>
</reference>
<feature type="compositionally biased region" description="Pro residues" evidence="1">
    <location>
        <begin position="201"/>
        <end position="212"/>
    </location>
</feature>
<gene>
    <name evidence="2" type="ORF">HNR72_005797</name>
</gene>
<feature type="region of interest" description="Disordered" evidence="1">
    <location>
        <begin position="90"/>
        <end position="293"/>
    </location>
</feature>
<evidence type="ECO:0000313" key="2">
    <source>
        <dbReference type="EMBL" id="MBB5814769.1"/>
    </source>
</evidence>
<evidence type="ECO:0000256" key="1">
    <source>
        <dbReference type="SAM" id="MobiDB-lite"/>
    </source>
</evidence>
<organism evidence="2 3">
    <name type="scientific">Streptomyces collinus</name>
    <dbReference type="NCBI Taxonomy" id="42684"/>
    <lineage>
        <taxon>Bacteria</taxon>
        <taxon>Bacillati</taxon>
        <taxon>Actinomycetota</taxon>
        <taxon>Actinomycetes</taxon>
        <taxon>Kitasatosporales</taxon>
        <taxon>Streptomycetaceae</taxon>
        <taxon>Streptomyces</taxon>
    </lineage>
</organism>
<feature type="compositionally biased region" description="Low complexity" evidence="1">
    <location>
        <begin position="213"/>
        <end position="290"/>
    </location>
</feature>
<name>A0AA89QM12_STRCU</name>
<sequence>MTETVAVRCPACRREHRYTAPAYPCACGAPVAPRLDRDGSPTPVSHRVWQDDWVTVRCGSCGRHGEWPHPEVGCACGVVLRVAVVEGRGGIGDHHPASGGTSPAGSARTGRDAAVGQDEPSATEATAAGDDGGCQETTRARDDGGAQEATAAGDDAGRRETTTARDHTNGRETTTARDHTDGRETTTAHDDGSGQDAAPCLRPPAGPHPEPASPQACAADDAASADTAAPTDAAPHPEAPTTADATPAASPTGTGDATSAAAGDSTPATSTAPGDAAPAHTSAAPADATPARPPFRSVTIRTALDAVTATALYLRWLGYRGVRRADQRPPSGIGLAARGVVAQVDPAVRPAGLRDVECLWLTAMTESADGLYFSLAGYADDARARADALGVPLFVLDLTGTPRPVNAPAETLAATGSGKRAP</sequence>
<evidence type="ECO:0008006" key="4">
    <source>
        <dbReference type="Google" id="ProtNLM"/>
    </source>
</evidence>